<feature type="domain" description="G-patch" evidence="1">
    <location>
        <begin position="117"/>
        <end position="145"/>
    </location>
</feature>
<keyword evidence="3" id="KW-1185">Reference proteome</keyword>
<dbReference type="AlphaFoldDB" id="A0AAV8ZWT9"/>
<proteinExistence type="predicted"/>
<dbReference type="GO" id="GO:0071008">
    <property type="term" value="C:U2-type post-mRNA release spliceosomal complex"/>
    <property type="evidence" value="ECO:0007669"/>
    <property type="project" value="TreeGrafter"/>
</dbReference>
<comment type="caution">
    <text evidence="2">The sequence shown here is derived from an EMBL/GenBank/DDBJ whole genome shotgun (WGS) entry which is preliminary data.</text>
</comment>
<organism evidence="2 3">
    <name type="scientific">Acorus gramineus</name>
    <name type="common">Dwarf sweet flag</name>
    <dbReference type="NCBI Taxonomy" id="55184"/>
    <lineage>
        <taxon>Eukaryota</taxon>
        <taxon>Viridiplantae</taxon>
        <taxon>Streptophyta</taxon>
        <taxon>Embryophyta</taxon>
        <taxon>Tracheophyta</taxon>
        <taxon>Spermatophyta</taxon>
        <taxon>Magnoliopsida</taxon>
        <taxon>Liliopsida</taxon>
        <taxon>Acoraceae</taxon>
        <taxon>Acorus</taxon>
    </lineage>
</organism>
<dbReference type="EMBL" id="JAUJYN010000094">
    <property type="protein sequence ID" value="KAK1256677.1"/>
    <property type="molecule type" value="Genomic_DNA"/>
</dbReference>
<reference evidence="2" key="1">
    <citation type="journal article" date="2023" name="Nat. Commun.">
        <title>Diploid and tetraploid genomes of Acorus and the evolution of monocots.</title>
        <authorList>
            <person name="Ma L."/>
            <person name="Liu K.W."/>
            <person name="Li Z."/>
            <person name="Hsiao Y.Y."/>
            <person name="Qi Y."/>
            <person name="Fu T."/>
            <person name="Tang G.D."/>
            <person name="Zhang D."/>
            <person name="Sun W.H."/>
            <person name="Liu D.K."/>
            <person name="Li Y."/>
            <person name="Chen G.Z."/>
            <person name="Liu X.D."/>
            <person name="Liao X.Y."/>
            <person name="Jiang Y.T."/>
            <person name="Yu X."/>
            <person name="Hao Y."/>
            <person name="Huang J."/>
            <person name="Zhao X.W."/>
            <person name="Ke S."/>
            <person name="Chen Y.Y."/>
            <person name="Wu W.L."/>
            <person name="Hsu J.L."/>
            <person name="Lin Y.F."/>
            <person name="Huang M.D."/>
            <person name="Li C.Y."/>
            <person name="Huang L."/>
            <person name="Wang Z.W."/>
            <person name="Zhao X."/>
            <person name="Zhong W.Y."/>
            <person name="Peng D.H."/>
            <person name="Ahmad S."/>
            <person name="Lan S."/>
            <person name="Zhang J.S."/>
            <person name="Tsai W.C."/>
            <person name="Van de Peer Y."/>
            <person name="Liu Z.J."/>
        </authorList>
    </citation>
    <scope>NUCLEOTIDE SEQUENCE</scope>
    <source>
        <strain evidence="2">SCP</strain>
    </source>
</reference>
<dbReference type="PANTHER" id="PTHR23329:SF1">
    <property type="entry name" value="TUFTELIN-INTERACTING PROTEIN 11"/>
    <property type="match status" value="1"/>
</dbReference>
<dbReference type="GO" id="GO:0000390">
    <property type="term" value="P:spliceosomal complex disassembly"/>
    <property type="evidence" value="ECO:0007669"/>
    <property type="project" value="InterPro"/>
</dbReference>
<dbReference type="Pfam" id="PF12457">
    <property type="entry name" value="TIP_N"/>
    <property type="match status" value="1"/>
</dbReference>
<evidence type="ECO:0000259" key="1">
    <source>
        <dbReference type="PROSITE" id="PS50174"/>
    </source>
</evidence>
<dbReference type="PROSITE" id="PS50174">
    <property type="entry name" value="G_PATCH"/>
    <property type="match status" value="1"/>
</dbReference>
<dbReference type="Pfam" id="PF01585">
    <property type="entry name" value="G-patch"/>
    <property type="match status" value="1"/>
</dbReference>
<dbReference type="InterPro" id="IPR045211">
    <property type="entry name" value="TFP11/STIP/Ntr1"/>
</dbReference>
<protein>
    <recommendedName>
        <fullName evidence="1">G-patch domain-containing protein</fullName>
    </recommendedName>
</protein>
<dbReference type="PANTHER" id="PTHR23329">
    <property type="entry name" value="TUFTELIN-INTERACTING PROTEIN 11-RELATED"/>
    <property type="match status" value="1"/>
</dbReference>
<dbReference type="Proteomes" id="UP001179952">
    <property type="component" value="Unassembled WGS sequence"/>
</dbReference>
<dbReference type="GO" id="GO:0003676">
    <property type="term" value="F:nucleic acid binding"/>
    <property type="evidence" value="ECO:0007669"/>
    <property type="project" value="InterPro"/>
</dbReference>
<reference evidence="2" key="2">
    <citation type="submission" date="2023-06" db="EMBL/GenBank/DDBJ databases">
        <authorList>
            <person name="Ma L."/>
            <person name="Liu K.-W."/>
            <person name="Li Z."/>
            <person name="Hsiao Y.-Y."/>
            <person name="Qi Y."/>
            <person name="Fu T."/>
            <person name="Tang G."/>
            <person name="Zhang D."/>
            <person name="Sun W.-H."/>
            <person name="Liu D.-K."/>
            <person name="Li Y."/>
            <person name="Chen G.-Z."/>
            <person name="Liu X.-D."/>
            <person name="Liao X.-Y."/>
            <person name="Jiang Y.-T."/>
            <person name="Yu X."/>
            <person name="Hao Y."/>
            <person name="Huang J."/>
            <person name="Zhao X.-W."/>
            <person name="Ke S."/>
            <person name="Chen Y.-Y."/>
            <person name="Wu W.-L."/>
            <person name="Hsu J.-L."/>
            <person name="Lin Y.-F."/>
            <person name="Huang M.-D."/>
            <person name="Li C.-Y."/>
            <person name="Huang L."/>
            <person name="Wang Z.-W."/>
            <person name="Zhao X."/>
            <person name="Zhong W.-Y."/>
            <person name="Peng D.-H."/>
            <person name="Ahmad S."/>
            <person name="Lan S."/>
            <person name="Zhang J.-S."/>
            <person name="Tsai W.-C."/>
            <person name="Van De Peer Y."/>
            <person name="Liu Z.-J."/>
        </authorList>
    </citation>
    <scope>NUCLEOTIDE SEQUENCE</scope>
    <source>
        <strain evidence="2">SCP</strain>
        <tissue evidence="2">Leaves</tissue>
    </source>
</reference>
<accession>A0AAV8ZWT9</accession>
<gene>
    <name evidence="2" type="ORF">QJS04_geneDACA024328</name>
</gene>
<dbReference type="InterPro" id="IPR000467">
    <property type="entry name" value="G_patch_dom"/>
</dbReference>
<evidence type="ECO:0000313" key="3">
    <source>
        <dbReference type="Proteomes" id="UP001179952"/>
    </source>
</evidence>
<evidence type="ECO:0000313" key="2">
    <source>
        <dbReference type="EMBL" id="KAK1256677.1"/>
    </source>
</evidence>
<name>A0AAV8ZWT9_ACOGR</name>
<dbReference type="SMART" id="SM00443">
    <property type="entry name" value="G_patch"/>
    <property type="match status" value="1"/>
</dbReference>
<sequence length="187" mass="20188">MGRFAMDDDFEGSQYINGEYYYRNSKEKRRQTKDNSLYGVFVGSSLDDKDHRSGKCGCRGRRDLDDDLPKSALTFVSGGTVGQLDPPPAYQPVRTADRDAPVQSNRALSGLGFVKHTKGIGMKILEKMGYKGGGLGKNLQGIVAPSTCAFATMVGGGEDLVCFARVYKRENEGDGDDDDGNDVAPAA</sequence>
<dbReference type="InterPro" id="IPR022159">
    <property type="entry name" value="STIP/TFIP11_N"/>
</dbReference>